<feature type="region of interest" description="Disordered" evidence="1">
    <location>
        <begin position="168"/>
        <end position="192"/>
    </location>
</feature>
<dbReference type="RefSeq" id="XP_030375782.1">
    <property type="nucleotide sequence ID" value="XM_030519922.1"/>
</dbReference>
<accession>A0A6J2TLA4</accession>
<keyword evidence="2" id="KW-1185">Reference proteome</keyword>
<feature type="region of interest" description="Disordered" evidence="1">
    <location>
        <begin position="337"/>
        <end position="393"/>
    </location>
</feature>
<evidence type="ECO:0000313" key="3">
    <source>
        <dbReference type="RefSeq" id="XP_030375782.1"/>
    </source>
</evidence>
<organism evidence="2 3">
    <name type="scientific">Drosophila lebanonensis</name>
    <name type="common">Fruit fly</name>
    <name type="synonym">Scaptodrosophila lebanonensis</name>
    <dbReference type="NCBI Taxonomy" id="7225"/>
    <lineage>
        <taxon>Eukaryota</taxon>
        <taxon>Metazoa</taxon>
        <taxon>Ecdysozoa</taxon>
        <taxon>Arthropoda</taxon>
        <taxon>Hexapoda</taxon>
        <taxon>Insecta</taxon>
        <taxon>Pterygota</taxon>
        <taxon>Neoptera</taxon>
        <taxon>Endopterygota</taxon>
        <taxon>Diptera</taxon>
        <taxon>Brachycera</taxon>
        <taxon>Muscomorpha</taxon>
        <taxon>Ephydroidea</taxon>
        <taxon>Drosophilidae</taxon>
        <taxon>Scaptodrosophila</taxon>
    </lineage>
</organism>
<evidence type="ECO:0000313" key="2">
    <source>
        <dbReference type="Proteomes" id="UP000504634"/>
    </source>
</evidence>
<dbReference type="GeneID" id="115625057"/>
<feature type="compositionally biased region" description="Low complexity" evidence="1">
    <location>
        <begin position="353"/>
        <end position="385"/>
    </location>
</feature>
<reference evidence="3" key="1">
    <citation type="submission" date="2025-08" db="UniProtKB">
        <authorList>
            <consortium name="RefSeq"/>
        </authorList>
    </citation>
    <scope>IDENTIFICATION</scope>
    <source>
        <strain evidence="3">11010-0011.00</strain>
        <tissue evidence="3">Whole body</tissue>
    </source>
</reference>
<gene>
    <name evidence="3" type="primary">LOC115625057</name>
</gene>
<feature type="region of interest" description="Disordered" evidence="1">
    <location>
        <begin position="414"/>
        <end position="433"/>
    </location>
</feature>
<proteinExistence type="predicted"/>
<feature type="compositionally biased region" description="Low complexity" evidence="1">
    <location>
        <begin position="44"/>
        <end position="55"/>
    </location>
</feature>
<dbReference type="AlphaFoldDB" id="A0A6J2TLA4"/>
<feature type="compositionally biased region" description="Polar residues" evidence="1">
    <location>
        <begin position="168"/>
        <end position="184"/>
    </location>
</feature>
<sequence>MAQRNQRVDRFAQMTKQEEIIAKKRQEILEKQRTAQLAKAVAAAQTHAQTLAASAKPKESEEQEEPVVPAPTIEDSASELDNSDAASKAKGDETPKTLNSFNSKTGKITFGLKRQQLPQPSVEQPPPKVMNTFCNDGSFLENFKKILEKHEQPKPPIIVAPVPVPSMDESNNITDTQGSDNNSPKLELSGPAPTTLPVVTSIASVVTTSAPNHLAFSMPATAMPPSVQPPPPPPPFAFNPALLPQGPPQLQLPAFFHGHLPMQLHPAAVAPPPPPPPPQLPLALASLTPIYMQLGPPPPEPIQMNAIPAPKDFDLASIPKPQMNLEAIQMPTVGQSDQLNVTATPPPPPPPLQQEQHPHQQQLQHQQQQQHQQHQQLQQQQQQHSTPPPQGFFMIRTANNIETIAANCLIMNVSEPSENNSNNNSSRSNINNS</sequence>
<feature type="region of interest" description="Disordered" evidence="1">
    <location>
        <begin position="44"/>
        <end position="133"/>
    </location>
</feature>
<evidence type="ECO:0000256" key="1">
    <source>
        <dbReference type="SAM" id="MobiDB-lite"/>
    </source>
</evidence>
<protein>
    <submittedName>
        <fullName evidence="3">Formin-like protein 20 isoform X2</fullName>
    </submittedName>
</protein>
<feature type="compositionally biased region" description="Polar residues" evidence="1">
    <location>
        <begin position="96"/>
        <end position="106"/>
    </location>
</feature>
<dbReference type="Proteomes" id="UP000504634">
    <property type="component" value="Unplaced"/>
</dbReference>
<name>A0A6J2TLA4_DROLE</name>